<comment type="caution">
    <text evidence="6">The sequence shown here is derived from an EMBL/GenBank/DDBJ whole genome shotgun (WGS) entry which is preliminary data.</text>
</comment>
<evidence type="ECO:0000256" key="3">
    <source>
        <dbReference type="ARBA" id="ARBA00023125"/>
    </source>
</evidence>
<proteinExistence type="inferred from homology"/>
<dbReference type="SUPFAM" id="SSF53850">
    <property type="entry name" value="Periplasmic binding protein-like II"/>
    <property type="match status" value="1"/>
</dbReference>
<gene>
    <name evidence="6" type="ORF">ACFO8L_19260</name>
</gene>
<dbReference type="PANTHER" id="PTHR30346">
    <property type="entry name" value="TRANSCRIPTIONAL DUAL REGULATOR HCAR-RELATED"/>
    <property type="match status" value="1"/>
</dbReference>
<evidence type="ECO:0000256" key="1">
    <source>
        <dbReference type="ARBA" id="ARBA00009437"/>
    </source>
</evidence>
<dbReference type="SUPFAM" id="SSF46785">
    <property type="entry name" value="Winged helix' DNA-binding domain"/>
    <property type="match status" value="1"/>
</dbReference>
<dbReference type="EMBL" id="JBHSFN010000011">
    <property type="protein sequence ID" value="MFC4588236.1"/>
    <property type="molecule type" value="Genomic_DNA"/>
</dbReference>
<comment type="similarity">
    <text evidence="1">Belongs to the LysR transcriptional regulatory family.</text>
</comment>
<name>A0ABV9EF93_9ACTN</name>
<keyword evidence="2" id="KW-0805">Transcription regulation</keyword>
<evidence type="ECO:0000313" key="6">
    <source>
        <dbReference type="EMBL" id="MFC4588236.1"/>
    </source>
</evidence>
<dbReference type="RefSeq" id="WP_262844491.1">
    <property type="nucleotide sequence ID" value="NZ_JANZYP010000029.1"/>
</dbReference>
<protein>
    <submittedName>
        <fullName evidence="6">LysR family transcriptional regulator</fullName>
    </submittedName>
</protein>
<evidence type="ECO:0000256" key="2">
    <source>
        <dbReference type="ARBA" id="ARBA00023015"/>
    </source>
</evidence>
<reference evidence="7" key="1">
    <citation type="journal article" date="2019" name="Int. J. Syst. Evol. Microbiol.">
        <title>The Global Catalogue of Microorganisms (GCM) 10K type strain sequencing project: providing services to taxonomists for standard genome sequencing and annotation.</title>
        <authorList>
            <consortium name="The Broad Institute Genomics Platform"/>
            <consortium name="The Broad Institute Genome Sequencing Center for Infectious Disease"/>
            <person name="Wu L."/>
            <person name="Ma J."/>
        </authorList>
    </citation>
    <scope>NUCLEOTIDE SEQUENCE [LARGE SCALE GENOMIC DNA]</scope>
    <source>
        <strain evidence="7">CCUG 49560</strain>
    </source>
</reference>
<evidence type="ECO:0000313" key="7">
    <source>
        <dbReference type="Proteomes" id="UP001595891"/>
    </source>
</evidence>
<keyword evidence="7" id="KW-1185">Reference proteome</keyword>
<accession>A0ABV9EF93</accession>
<dbReference type="Proteomes" id="UP001595891">
    <property type="component" value="Unassembled WGS sequence"/>
</dbReference>
<dbReference type="InterPro" id="IPR036390">
    <property type="entry name" value="WH_DNA-bd_sf"/>
</dbReference>
<feature type="domain" description="HTH lysR-type" evidence="5">
    <location>
        <begin position="2"/>
        <end position="59"/>
    </location>
</feature>
<dbReference type="PANTHER" id="PTHR30346:SF29">
    <property type="entry name" value="LYSR SUBSTRATE-BINDING"/>
    <property type="match status" value="1"/>
</dbReference>
<dbReference type="Gene3D" id="3.40.190.10">
    <property type="entry name" value="Periplasmic binding protein-like II"/>
    <property type="match status" value="2"/>
</dbReference>
<dbReference type="CDD" id="cd08423">
    <property type="entry name" value="PBP2_LTTR_like_6"/>
    <property type="match status" value="1"/>
</dbReference>
<dbReference type="InterPro" id="IPR000847">
    <property type="entry name" value="LysR_HTH_N"/>
</dbReference>
<dbReference type="Pfam" id="PF00126">
    <property type="entry name" value="HTH_1"/>
    <property type="match status" value="1"/>
</dbReference>
<dbReference type="InterPro" id="IPR005119">
    <property type="entry name" value="LysR_subst-bd"/>
</dbReference>
<keyword evidence="4" id="KW-0804">Transcription</keyword>
<keyword evidence="3" id="KW-0238">DNA-binding</keyword>
<dbReference type="Pfam" id="PF03466">
    <property type="entry name" value="LysR_substrate"/>
    <property type="match status" value="1"/>
</dbReference>
<sequence length="327" mass="33918">MIEVRRLRILQELDAQGTVAGAARALHLTPSAVSQQLAVLAREAGTELLERDGRRVRLTGAGHVLLAHAHAVAAQLEAARADLAAYAEGRVGLERAGAFPSAICRLLAPAAAALRATHPGWRTEISEVETEIALPMLAQGDLDLVVVMSSSHLPEREDPRIRLVELLTDPFDAALPFDHPLATATEQAAGRGLGSPDGGLDLGALAGEEWVASLPGTACREVLEAGCRQAGFQPRVTHGATDFSAVLALVACGLGVTLAPRLIGAGGVPGVTVRPLRGPAVPIRRLYAALRRGSGTTPLLAALQHQATLLHDQATPPGTTLQGPSAS</sequence>
<dbReference type="Gene3D" id="1.10.10.10">
    <property type="entry name" value="Winged helix-like DNA-binding domain superfamily/Winged helix DNA-binding domain"/>
    <property type="match status" value="1"/>
</dbReference>
<dbReference type="InterPro" id="IPR036388">
    <property type="entry name" value="WH-like_DNA-bd_sf"/>
</dbReference>
<organism evidence="6 7">
    <name type="scientific">Sphaerisporangium corydalis</name>
    <dbReference type="NCBI Taxonomy" id="1441875"/>
    <lineage>
        <taxon>Bacteria</taxon>
        <taxon>Bacillati</taxon>
        <taxon>Actinomycetota</taxon>
        <taxon>Actinomycetes</taxon>
        <taxon>Streptosporangiales</taxon>
        <taxon>Streptosporangiaceae</taxon>
        <taxon>Sphaerisporangium</taxon>
    </lineage>
</organism>
<evidence type="ECO:0000256" key="4">
    <source>
        <dbReference type="ARBA" id="ARBA00023163"/>
    </source>
</evidence>
<evidence type="ECO:0000259" key="5">
    <source>
        <dbReference type="PROSITE" id="PS50931"/>
    </source>
</evidence>
<dbReference type="PROSITE" id="PS50931">
    <property type="entry name" value="HTH_LYSR"/>
    <property type="match status" value="1"/>
</dbReference>